<proteinExistence type="predicted"/>
<dbReference type="Proteomes" id="UP000588083">
    <property type="component" value="Unassembled WGS sequence"/>
</dbReference>
<evidence type="ECO:0000313" key="1">
    <source>
        <dbReference type="EMBL" id="GFP31413.1"/>
    </source>
</evidence>
<comment type="caution">
    <text evidence="1">The sequence shown here is derived from an EMBL/GenBank/DDBJ whole genome shotgun (WGS) entry which is preliminary data.</text>
</comment>
<organism evidence="1 2">
    <name type="scientific">Candidatus Hakubella thermalkaliphila</name>
    <dbReference type="NCBI Taxonomy" id="2754717"/>
    <lineage>
        <taxon>Bacteria</taxon>
        <taxon>Bacillati</taxon>
        <taxon>Actinomycetota</taxon>
        <taxon>Actinomycetota incertae sedis</taxon>
        <taxon>Candidatus Hakubellales</taxon>
        <taxon>Candidatus Hakubellaceae</taxon>
        <taxon>Candidatus Hakubella</taxon>
    </lineage>
</organism>
<evidence type="ECO:0000313" key="2">
    <source>
        <dbReference type="Proteomes" id="UP000588083"/>
    </source>
</evidence>
<sequence>VEYVFVSKEDVDEEVFDRLDDEKFLSLVFYEGTTKIYLVET</sequence>
<gene>
    <name evidence="1" type="ORF">HKBW3S34_02333</name>
</gene>
<feature type="non-terminal residue" evidence="1">
    <location>
        <position position="1"/>
    </location>
</feature>
<dbReference type="EMBL" id="BLRZ01000311">
    <property type="protein sequence ID" value="GFP31413.1"/>
    <property type="molecule type" value="Genomic_DNA"/>
</dbReference>
<name>A0A6V8PGF3_9ACTN</name>
<dbReference type="AlphaFoldDB" id="A0A6V8PGF3"/>
<keyword evidence="2" id="KW-1185">Reference proteome</keyword>
<accession>A0A6V8PGF3</accession>
<reference evidence="1 2" key="1">
    <citation type="journal article" date="2020" name="Front. Microbiol.">
        <title>Single-cell genomics of novel Actinobacteria with the Wood-Ljungdahl pathway discovered in a serpentinizing system.</title>
        <authorList>
            <person name="Merino N."/>
            <person name="Kawai M."/>
            <person name="Boyd E.S."/>
            <person name="Colman D.R."/>
            <person name="McGlynn S.E."/>
            <person name="Nealson K.H."/>
            <person name="Kurokawa K."/>
            <person name="Hongoh Y."/>
        </authorList>
    </citation>
    <scope>NUCLEOTIDE SEQUENCE [LARGE SCALE GENOMIC DNA]</scope>
    <source>
        <strain evidence="1 2">S34</strain>
    </source>
</reference>
<protein>
    <submittedName>
        <fullName evidence="1">Uncharacterized protein</fullName>
    </submittedName>
</protein>